<dbReference type="SUPFAM" id="SSF52968">
    <property type="entry name" value="B12-dependent dehydatase associated subunit"/>
    <property type="match status" value="1"/>
</dbReference>
<dbReference type="InterPro" id="IPR010254">
    <property type="entry name" value="B12-dep_deHydtase_bsu"/>
</dbReference>
<keyword evidence="2" id="KW-0456">Lyase</keyword>
<dbReference type="eggNOG" id="COG4909">
    <property type="taxonomic scope" value="Bacteria"/>
</dbReference>
<accession>D7GD18</accession>
<feature type="compositionally biased region" description="Low complexity" evidence="1">
    <location>
        <begin position="30"/>
        <end position="39"/>
    </location>
</feature>
<keyword evidence="3" id="KW-1185">Reference proteome</keyword>
<dbReference type="InterPro" id="IPR025541">
    <property type="entry name" value="Ppandiol/glycerol_DHydtase_msu"/>
</dbReference>
<protein>
    <submittedName>
        <fullName evidence="2">Propanediol utilization: dehydratase PduD</fullName>
        <ecNumber evidence="2">4.2.1.30</ecNumber>
    </submittedName>
</protein>
<dbReference type="HOGENOM" id="CLU_104657_0_0_11"/>
<dbReference type="PIRSF" id="PIRSF018506">
    <property type="entry name" value="Prpndl_dhdrts_md"/>
    <property type="match status" value="1"/>
</dbReference>
<feature type="region of interest" description="Disordered" evidence="1">
    <location>
        <begin position="30"/>
        <end position="63"/>
    </location>
</feature>
<dbReference type="EMBL" id="FN806773">
    <property type="protein sequence ID" value="CBL56429.1"/>
    <property type="molecule type" value="Genomic_DNA"/>
</dbReference>
<dbReference type="NCBIfam" id="NF011616">
    <property type="entry name" value="PRK15042.1"/>
    <property type="match status" value="1"/>
</dbReference>
<dbReference type="Pfam" id="PF02288">
    <property type="entry name" value="Dehydratase_MU"/>
    <property type="match status" value="1"/>
</dbReference>
<evidence type="ECO:0000313" key="2">
    <source>
        <dbReference type="EMBL" id="CBL56429.1"/>
    </source>
</evidence>
<dbReference type="Proteomes" id="UP000000936">
    <property type="component" value="Chromosome"/>
</dbReference>
<dbReference type="Gene3D" id="3.40.50.10150">
    <property type="entry name" value="B12-dependent dehydatase associated subunit"/>
    <property type="match status" value="1"/>
</dbReference>
<proteinExistence type="predicted"/>
<reference evidence="2 3" key="1">
    <citation type="journal article" date="2010" name="PLoS ONE">
        <title>The complete genome of Propionibacterium freudenreichii CIRM-BIA1, a hardy actinobacterium with food and probiotic applications.</title>
        <authorList>
            <person name="Falentin H."/>
            <person name="Deutsch S.M."/>
            <person name="Jan G."/>
            <person name="Loux V."/>
            <person name="Thierry A."/>
            <person name="Parayre S."/>
            <person name="Maillard M.B."/>
            <person name="Dherbecourt J."/>
            <person name="Cousin F.J."/>
            <person name="Jardin J."/>
            <person name="Siguier P."/>
            <person name="Couloux A."/>
            <person name="Barbe V."/>
            <person name="Vacherie B."/>
            <person name="Wincker P."/>
            <person name="Gibrat J.F."/>
            <person name="Gaillardin C."/>
            <person name="Lortal S."/>
        </authorList>
    </citation>
    <scope>NUCLEOTIDE SEQUENCE [LARGE SCALE GENOMIC DNA]</scope>
    <source>
        <strain evidence="3">ATCC 9614 / DSM 4902 / CIP 103027 / NCIMB 8099 / CIRM-BIA1</strain>
    </source>
</reference>
<name>D7GD18_PROFC</name>
<evidence type="ECO:0000313" key="3">
    <source>
        <dbReference type="Proteomes" id="UP000000936"/>
    </source>
</evidence>
<organism evidence="2 3">
    <name type="scientific">Propionibacterium freudenreichii subsp. shermanii (strain ATCC 9614 / DSM 4902 / CIP 103027 / NCIMB 8099 / CIRM-BIA1)</name>
    <dbReference type="NCBI Taxonomy" id="754252"/>
    <lineage>
        <taxon>Bacteria</taxon>
        <taxon>Bacillati</taxon>
        <taxon>Actinomycetota</taxon>
        <taxon>Actinomycetes</taxon>
        <taxon>Propionibacteriales</taxon>
        <taxon>Propionibacteriaceae</taxon>
        <taxon>Propionibacterium</taxon>
    </lineage>
</organism>
<dbReference type="AlphaFoldDB" id="D7GD18"/>
<dbReference type="InterPro" id="IPR003208">
    <property type="entry name" value="Dehydtase/Dehydtase_re"/>
</dbReference>
<dbReference type="EC" id="4.2.1.30" evidence="2"/>
<gene>
    <name evidence="2" type="primary">pduD</name>
    <name evidence="2" type="ordered locus">PFREUD_09030</name>
</gene>
<dbReference type="GO" id="GO:0046405">
    <property type="term" value="F:glycerol dehydratase activity"/>
    <property type="evidence" value="ECO:0007669"/>
    <property type="project" value="UniProtKB-EC"/>
</dbReference>
<evidence type="ECO:0000256" key="1">
    <source>
        <dbReference type="SAM" id="MobiDB-lite"/>
    </source>
</evidence>
<dbReference type="STRING" id="754252.PFREUD_09030"/>
<sequence length="229" mass="24467">MTMDEKTLRTIIEEVVKEFAAAGDAQGTGAGSATAMATAPSLTEASGDQLEITEEGPAPRGTNPREVVIALAPAFGGRITKTIIGIPHAEVLREICAGIEEEGLTYRFIRVFRTADVGFIAHDAAVLSGSGVGIGIQSRGTTVIHQKDLPPLSNLELFSQSPLIDLATFRAIGKNAARYAKGESPDPVPVVNDQMARPKYQAIAALLHIKETQMCDLNKKTQALRVEYR</sequence>
<dbReference type="KEGG" id="pfr:PFREUD_09030"/>